<dbReference type="InterPro" id="IPR026960">
    <property type="entry name" value="RVT-Znf"/>
</dbReference>
<dbReference type="EMBL" id="BKCJ010004738">
    <property type="protein sequence ID" value="GEU62816.1"/>
    <property type="molecule type" value="Genomic_DNA"/>
</dbReference>
<feature type="compositionally biased region" description="Basic and acidic residues" evidence="1">
    <location>
        <begin position="113"/>
        <end position="123"/>
    </location>
</feature>
<dbReference type="AlphaFoldDB" id="A0A6L2LLU9"/>
<evidence type="ECO:0000259" key="2">
    <source>
        <dbReference type="Pfam" id="PF13966"/>
    </source>
</evidence>
<name>A0A6L2LLU9_TANCI</name>
<dbReference type="GO" id="GO:0005730">
    <property type="term" value="C:nucleolus"/>
    <property type="evidence" value="ECO:0007669"/>
    <property type="project" value="TreeGrafter"/>
</dbReference>
<gene>
    <name evidence="3" type="ORF">Tci_034794</name>
</gene>
<feature type="region of interest" description="Disordered" evidence="1">
    <location>
        <begin position="113"/>
        <end position="143"/>
    </location>
</feature>
<dbReference type="Pfam" id="PF06658">
    <property type="entry name" value="DUF1168"/>
    <property type="match status" value="1"/>
</dbReference>
<dbReference type="PANTHER" id="PTHR13507">
    <property type="entry name" value="PRKR-INTERACTING PROTEIN 1"/>
    <property type="match status" value="1"/>
</dbReference>
<evidence type="ECO:0000313" key="3">
    <source>
        <dbReference type="EMBL" id="GEU62816.1"/>
    </source>
</evidence>
<dbReference type="PANTHER" id="PTHR13507:SF0">
    <property type="entry name" value="PRKR-INTERACTING PROTEIN 1"/>
    <property type="match status" value="1"/>
</dbReference>
<dbReference type="GO" id="GO:0019901">
    <property type="term" value="F:protein kinase binding"/>
    <property type="evidence" value="ECO:0007669"/>
    <property type="project" value="TreeGrafter"/>
</dbReference>
<proteinExistence type="predicted"/>
<organism evidence="3">
    <name type="scientific">Tanacetum cinerariifolium</name>
    <name type="common">Dalmatian daisy</name>
    <name type="synonym">Chrysanthemum cinerariifolium</name>
    <dbReference type="NCBI Taxonomy" id="118510"/>
    <lineage>
        <taxon>Eukaryota</taxon>
        <taxon>Viridiplantae</taxon>
        <taxon>Streptophyta</taxon>
        <taxon>Embryophyta</taxon>
        <taxon>Tracheophyta</taxon>
        <taxon>Spermatophyta</taxon>
        <taxon>Magnoliopsida</taxon>
        <taxon>eudicotyledons</taxon>
        <taxon>Gunneridae</taxon>
        <taxon>Pentapetalae</taxon>
        <taxon>asterids</taxon>
        <taxon>campanulids</taxon>
        <taxon>Asterales</taxon>
        <taxon>Asteraceae</taxon>
        <taxon>Asteroideae</taxon>
        <taxon>Anthemideae</taxon>
        <taxon>Anthemidinae</taxon>
        <taxon>Tanacetum</taxon>
    </lineage>
</organism>
<dbReference type="InterPro" id="IPR009548">
    <property type="entry name" value="Prkrip1"/>
</dbReference>
<protein>
    <recommendedName>
        <fullName evidence="2">Reverse transcriptase zinc-binding domain-containing protein</fullName>
    </recommendedName>
</protein>
<reference evidence="3" key="1">
    <citation type="journal article" date="2019" name="Sci. Rep.">
        <title>Draft genome of Tanacetum cinerariifolium, the natural source of mosquito coil.</title>
        <authorList>
            <person name="Yamashiro T."/>
            <person name="Shiraishi A."/>
            <person name="Satake H."/>
            <person name="Nakayama K."/>
        </authorList>
    </citation>
    <scope>NUCLEOTIDE SEQUENCE</scope>
</reference>
<feature type="region of interest" description="Disordered" evidence="1">
    <location>
        <begin position="64"/>
        <end position="90"/>
    </location>
</feature>
<sequence length="551" mass="64389">MSKELQIVSSSTSASSDRTEISALPPRHPSSALVEYTPPVASQEDEDLEVKLRRIIDLVPVRVNNTSGSSAGSGSGDFHQYRQMRRKEQDRLTRMDVDYQKRKEVTEFNKRREERLKEAEERTAKKRLKRQKKKQKKQEKKIKLEAEHHETKFNHQLFILLTKQIMSSHKMTPWGLRLLKVQLPNMSWVKWIHAYKLNNRNFWDVQIASNVSWGWRKLLQIRHIVRPHIWYKIGKGKKASVWFDKWEDSCPLMNSLSYRAIANAGFSLDDKIKDVVSNGAWKWPSTWLKTHERMRQWDVGPDIDLNLLRCSLCKAQPDSHDHLFFECPYSSRVWLQVLHMADIQFASSKWCDIMDWLLPISKQSNVLSIVLVILVSSMAIWEMTTNFGKLDKFEGHDFRRWQKKMHFLLTILKVVYVLTTPMLELLEDATVEAIRIRAKWENDDYICRGHILNGMSDSLFDVYTNVVLAKELWDSLESKRGLDHVLGDENPQMSSRCQMMGLAHTNQPRLQYTHRDQPVACCLVPGSKGFFSPTHAVQDRTSKKSKQRIGF</sequence>
<dbReference type="GO" id="GO:0003725">
    <property type="term" value="F:double-stranded RNA binding"/>
    <property type="evidence" value="ECO:0007669"/>
    <property type="project" value="InterPro"/>
</dbReference>
<accession>A0A6L2LLU9</accession>
<evidence type="ECO:0000256" key="1">
    <source>
        <dbReference type="SAM" id="MobiDB-lite"/>
    </source>
</evidence>
<feature type="region of interest" description="Disordered" evidence="1">
    <location>
        <begin position="1"/>
        <end position="33"/>
    </location>
</feature>
<comment type="caution">
    <text evidence="3">The sequence shown here is derived from an EMBL/GenBank/DDBJ whole genome shotgun (WGS) entry which is preliminary data.</text>
</comment>
<dbReference type="GO" id="GO:0004860">
    <property type="term" value="F:protein kinase inhibitor activity"/>
    <property type="evidence" value="ECO:0007669"/>
    <property type="project" value="TreeGrafter"/>
</dbReference>
<feature type="domain" description="Reverse transcriptase zinc-binding" evidence="2">
    <location>
        <begin position="280"/>
        <end position="334"/>
    </location>
</feature>
<dbReference type="Pfam" id="PF13966">
    <property type="entry name" value="zf-RVT"/>
    <property type="match status" value="1"/>
</dbReference>
<feature type="compositionally biased region" description="Basic residues" evidence="1">
    <location>
        <begin position="124"/>
        <end position="140"/>
    </location>
</feature>